<dbReference type="InterPro" id="IPR013024">
    <property type="entry name" value="GGCT-like"/>
</dbReference>
<dbReference type="Pfam" id="PF04752">
    <property type="entry name" value="ChaC"/>
    <property type="match status" value="1"/>
</dbReference>
<sequence length="200" mass="22209">MYLTCINWSVNLHPQDPFFFGYGSLVNRRTHVYGQARPARAQGWRRIWRHTALRPVAILTAIPAPETEIEGLVAAVPGADWAALDARECDYDRVLTFDIAHGLTPPPEVAIYTIPETKHPRAAEPTVILLSYLDVVVQGYLDEFGEAGVDRFFATTDGWDAPILNDRAAPTYPRAQLLAPTETGLVDHYLKALGSEVRQG</sequence>
<dbReference type="RefSeq" id="WP_119837675.1">
    <property type="nucleotide sequence ID" value="NZ_CP060436.1"/>
</dbReference>
<dbReference type="InterPro" id="IPR006840">
    <property type="entry name" value="ChaC"/>
</dbReference>
<dbReference type="GO" id="GO:0006751">
    <property type="term" value="P:glutathione catabolic process"/>
    <property type="evidence" value="ECO:0007669"/>
    <property type="project" value="InterPro"/>
</dbReference>
<organism evidence="3 4">
    <name type="scientific">Pseudooceanicola algae</name>
    <dbReference type="NCBI Taxonomy" id="1537215"/>
    <lineage>
        <taxon>Bacteria</taxon>
        <taxon>Pseudomonadati</taxon>
        <taxon>Pseudomonadota</taxon>
        <taxon>Alphaproteobacteria</taxon>
        <taxon>Rhodobacterales</taxon>
        <taxon>Paracoccaceae</taxon>
        <taxon>Pseudooceanicola</taxon>
    </lineage>
</organism>
<dbReference type="EC" id="4.3.2.7" evidence="1"/>
<keyword evidence="2" id="KW-0456">Lyase</keyword>
<dbReference type="Gene3D" id="3.10.490.10">
    <property type="entry name" value="Gamma-glutamyl cyclotransferase-like"/>
    <property type="match status" value="1"/>
</dbReference>
<protein>
    <recommendedName>
        <fullName evidence="1">glutathione-specific gamma-glutamylcyclotransferase</fullName>
        <ecNumber evidence="1">4.3.2.7</ecNumber>
    </recommendedName>
</protein>
<keyword evidence="4" id="KW-1185">Reference proteome</keyword>
<evidence type="ECO:0000256" key="1">
    <source>
        <dbReference type="ARBA" id="ARBA00012344"/>
    </source>
</evidence>
<dbReference type="EMBL" id="CP060436">
    <property type="protein sequence ID" value="QPM90971.1"/>
    <property type="molecule type" value="Genomic_DNA"/>
</dbReference>
<gene>
    <name evidence="3" type="ORF">PSAL_022140</name>
</gene>
<dbReference type="CDD" id="cd06661">
    <property type="entry name" value="GGCT_like"/>
    <property type="match status" value="1"/>
</dbReference>
<evidence type="ECO:0000313" key="3">
    <source>
        <dbReference type="EMBL" id="QPM90971.1"/>
    </source>
</evidence>
<dbReference type="SUPFAM" id="SSF110857">
    <property type="entry name" value="Gamma-glutamyl cyclotransferase-like"/>
    <property type="match status" value="1"/>
</dbReference>
<dbReference type="Proteomes" id="UP000283786">
    <property type="component" value="Chromosome"/>
</dbReference>
<evidence type="ECO:0000313" key="4">
    <source>
        <dbReference type="Proteomes" id="UP000283786"/>
    </source>
</evidence>
<dbReference type="OrthoDB" id="5567366at2"/>
<reference evidence="3 4" key="1">
    <citation type="submission" date="2020-08" db="EMBL/GenBank/DDBJ databases">
        <title>Genome sequence of Rhodobacteraceae bacterium Lw-13e.</title>
        <authorList>
            <person name="Poehlein A."/>
            <person name="Wolter L."/>
            <person name="Daniel R."/>
            <person name="Brinkhoff T."/>
        </authorList>
    </citation>
    <scope>NUCLEOTIDE SEQUENCE [LARGE SCALE GENOMIC DNA]</scope>
    <source>
        <strain evidence="3 4">Lw-13e</strain>
    </source>
</reference>
<dbReference type="GO" id="GO:0061928">
    <property type="term" value="F:glutathione specific gamma-glutamylcyclotransferase activity"/>
    <property type="evidence" value="ECO:0007669"/>
    <property type="project" value="UniProtKB-EC"/>
</dbReference>
<accession>A0A418SKU0</accession>
<name>A0A418SKU0_9RHOB</name>
<evidence type="ECO:0000256" key="2">
    <source>
        <dbReference type="ARBA" id="ARBA00023239"/>
    </source>
</evidence>
<dbReference type="KEGG" id="palw:PSAL_022140"/>
<proteinExistence type="predicted"/>
<dbReference type="InterPro" id="IPR036568">
    <property type="entry name" value="GGCT-like_sf"/>
</dbReference>
<dbReference type="AlphaFoldDB" id="A0A418SKU0"/>